<feature type="chain" id="PRO_5006132517" evidence="2">
    <location>
        <begin position="19"/>
        <end position="354"/>
    </location>
</feature>
<sequence>MILTMFLLVCSCKTLSMAVTPTDLPAVPTESFQETAQILTDNQVGSQNPPGNGTVVESAHASVPVKYASDACLVELKKDLDEAYGNEESPSNDNRRSISRSKSKPDSDDGSVTLVTYTVKGDKISSPVLGKKIPSEYKKYTKDSELHNRIWKLITDIIPLDQRKDLDQFILFTDGQDSITGSVGEGSTPDTWSVEIDVLDSENLATLSTTLVYEFGHMLTLGASQVKYYADTCQYYMASDGCSREDSYINGFYNQFWWNLYDEWKSYAKPDENGEVNEDGAYAFYEKYPDQFVSDYAATHPEEDIAESWTYFIYSDVPKGDTIAEQKIQFFYMFPELVEMRRQMQNNLCNYSKE</sequence>
<name>A0A0P6WLC5_9CHLR</name>
<evidence type="ECO:0000256" key="2">
    <source>
        <dbReference type="SAM" id="SignalP"/>
    </source>
</evidence>
<feature type="region of interest" description="Disordered" evidence="1">
    <location>
        <begin position="83"/>
        <end position="112"/>
    </location>
</feature>
<evidence type="ECO:0000313" key="3">
    <source>
        <dbReference type="EMBL" id="KPL70600.1"/>
    </source>
</evidence>
<comment type="caution">
    <text evidence="3">The sequence shown here is derived from an EMBL/GenBank/DDBJ whole genome shotgun (WGS) entry which is preliminary data.</text>
</comment>
<proteinExistence type="predicted"/>
<evidence type="ECO:0000313" key="4">
    <source>
        <dbReference type="Proteomes" id="UP000050430"/>
    </source>
</evidence>
<feature type="signal peptide" evidence="2">
    <location>
        <begin position="1"/>
        <end position="18"/>
    </location>
</feature>
<accession>A0A0P6WLC5</accession>
<keyword evidence="2" id="KW-0732">Signal</keyword>
<protein>
    <submittedName>
        <fullName evidence="3">Uncharacterized protein</fullName>
    </submittedName>
</protein>
<dbReference type="Proteomes" id="UP000050430">
    <property type="component" value="Unassembled WGS sequence"/>
</dbReference>
<reference evidence="3 4" key="1">
    <citation type="submission" date="2015-07" db="EMBL/GenBank/DDBJ databases">
        <title>Genome sequence of Leptolinea tardivitalis DSM 16556.</title>
        <authorList>
            <person name="Hemp J."/>
            <person name="Ward L.M."/>
            <person name="Pace L.A."/>
            <person name="Fischer W.W."/>
        </authorList>
    </citation>
    <scope>NUCLEOTIDE SEQUENCE [LARGE SCALE GENOMIC DNA]</scope>
    <source>
        <strain evidence="3 4">YMTK-2</strain>
    </source>
</reference>
<keyword evidence="4" id="KW-1185">Reference proteome</keyword>
<gene>
    <name evidence="3" type="ORF">ADM99_15945</name>
</gene>
<dbReference type="AlphaFoldDB" id="A0A0P6WLC5"/>
<organism evidence="3 4">
    <name type="scientific">Leptolinea tardivitalis</name>
    <dbReference type="NCBI Taxonomy" id="229920"/>
    <lineage>
        <taxon>Bacteria</taxon>
        <taxon>Bacillati</taxon>
        <taxon>Chloroflexota</taxon>
        <taxon>Anaerolineae</taxon>
        <taxon>Anaerolineales</taxon>
        <taxon>Anaerolineaceae</taxon>
        <taxon>Leptolinea</taxon>
    </lineage>
</organism>
<evidence type="ECO:0000256" key="1">
    <source>
        <dbReference type="SAM" id="MobiDB-lite"/>
    </source>
</evidence>
<dbReference type="EMBL" id="LGCK01000014">
    <property type="protein sequence ID" value="KPL70600.1"/>
    <property type="molecule type" value="Genomic_DNA"/>
</dbReference>
<dbReference type="STRING" id="229920.ADM99_15945"/>